<dbReference type="Pfam" id="PF13191">
    <property type="entry name" value="AAA_16"/>
    <property type="match status" value="1"/>
</dbReference>
<dbReference type="InterPro" id="IPR027417">
    <property type="entry name" value="P-loop_NTPase"/>
</dbReference>
<evidence type="ECO:0000259" key="7">
    <source>
        <dbReference type="PROSITE" id="PS51755"/>
    </source>
</evidence>
<dbReference type="SMART" id="SM00862">
    <property type="entry name" value="Trans_reg_C"/>
    <property type="match status" value="1"/>
</dbReference>
<keyword evidence="9" id="KW-1185">Reference proteome</keyword>
<dbReference type="InterPro" id="IPR036388">
    <property type="entry name" value="WH-like_DNA-bd_sf"/>
</dbReference>
<name>A0ABP9GCF3_9ACTN</name>
<evidence type="ECO:0000256" key="2">
    <source>
        <dbReference type="ARBA" id="ARBA00023015"/>
    </source>
</evidence>
<keyword evidence="4" id="KW-0804">Transcription</keyword>
<accession>A0ABP9GCF3</accession>
<dbReference type="InterPro" id="IPR005158">
    <property type="entry name" value="BTAD"/>
</dbReference>
<feature type="domain" description="OmpR/PhoB-type" evidence="7">
    <location>
        <begin position="1"/>
        <end position="107"/>
    </location>
</feature>
<dbReference type="Gene3D" id="3.40.50.300">
    <property type="entry name" value="P-loop containing nucleotide triphosphate hydrolases"/>
    <property type="match status" value="1"/>
</dbReference>
<evidence type="ECO:0000256" key="1">
    <source>
        <dbReference type="ARBA" id="ARBA00005820"/>
    </source>
</evidence>
<dbReference type="SMART" id="SM00382">
    <property type="entry name" value="AAA"/>
    <property type="match status" value="1"/>
</dbReference>
<dbReference type="InterPro" id="IPR051677">
    <property type="entry name" value="AfsR-DnrI-RedD_regulator"/>
</dbReference>
<feature type="region of interest" description="Disordered" evidence="6">
    <location>
        <begin position="262"/>
        <end position="306"/>
    </location>
</feature>
<dbReference type="PROSITE" id="PS51755">
    <property type="entry name" value="OMPR_PHOB"/>
    <property type="match status" value="1"/>
</dbReference>
<dbReference type="Pfam" id="PF00486">
    <property type="entry name" value="Trans_reg_C"/>
    <property type="match status" value="1"/>
</dbReference>
<evidence type="ECO:0000256" key="5">
    <source>
        <dbReference type="PROSITE-ProRule" id="PRU01091"/>
    </source>
</evidence>
<dbReference type="CDD" id="cd15831">
    <property type="entry name" value="BTAD"/>
    <property type="match status" value="1"/>
</dbReference>
<dbReference type="InterPro" id="IPR011990">
    <property type="entry name" value="TPR-like_helical_dom_sf"/>
</dbReference>
<evidence type="ECO:0000313" key="9">
    <source>
        <dbReference type="Proteomes" id="UP001499993"/>
    </source>
</evidence>
<organism evidence="8 9">
    <name type="scientific">Streptomonospora halophila</name>
    <dbReference type="NCBI Taxonomy" id="427369"/>
    <lineage>
        <taxon>Bacteria</taxon>
        <taxon>Bacillati</taxon>
        <taxon>Actinomycetota</taxon>
        <taxon>Actinomycetes</taxon>
        <taxon>Streptosporangiales</taxon>
        <taxon>Nocardiopsidaceae</taxon>
        <taxon>Streptomonospora</taxon>
    </lineage>
</organism>
<dbReference type="EMBL" id="BAABIK010000007">
    <property type="protein sequence ID" value="GAA4936798.1"/>
    <property type="molecule type" value="Genomic_DNA"/>
</dbReference>
<comment type="similarity">
    <text evidence="1">Belongs to the AfsR/DnrI/RedD regulatory family.</text>
</comment>
<dbReference type="PANTHER" id="PTHR35807">
    <property type="entry name" value="TRANSCRIPTIONAL REGULATOR REDD-RELATED"/>
    <property type="match status" value="1"/>
</dbReference>
<evidence type="ECO:0000256" key="3">
    <source>
        <dbReference type="ARBA" id="ARBA00023125"/>
    </source>
</evidence>
<dbReference type="Proteomes" id="UP001499993">
    <property type="component" value="Unassembled WGS sequence"/>
</dbReference>
<dbReference type="SUPFAM" id="SSF52540">
    <property type="entry name" value="P-loop containing nucleoside triphosphate hydrolases"/>
    <property type="match status" value="1"/>
</dbReference>
<proteinExistence type="inferred from homology"/>
<reference evidence="9" key="1">
    <citation type="journal article" date="2019" name="Int. J. Syst. Evol. Microbiol.">
        <title>The Global Catalogue of Microorganisms (GCM) 10K type strain sequencing project: providing services to taxonomists for standard genome sequencing and annotation.</title>
        <authorList>
            <consortium name="The Broad Institute Genomics Platform"/>
            <consortium name="The Broad Institute Genome Sequencing Center for Infectious Disease"/>
            <person name="Wu L."/>
            <person name="Ma J."/>
        </authorList>
    </citation>
    <scope>NUCLEOTIDE SEQUENCE [LARGE SCALE GENOMIC DNA]</scope>
    <source>
        <strain evidence="9">JCM 18123</strain>
    </source>
</reference>
<evidence type="ECO:0000313" key="8">
    <source>
        <dbReference type="EMBL" id="GAA4936798.1"/>
    </source>
</evidence>
<dbReference type="Gene3D" id="1.25.40.10">
    <property type="entry name" value="Tetratricopeptide repeat domain"/>
    <property type="match status" value="1"/>
</dbReference>
<dbReference type="SUPFAM" id="SSF46894">
    <property type="entry name" value="C-terminal effector domain of the bipartite response regulators"/>
    <property type="match status" value="1"/>
</dbReference>
<dbReference type="SUPFAM" id="SSF48452">
    <property type="entry name" value="TPR-like"/>
    <property type="match status" value="1"/>
</dbReference>
<gene>
    <name evidence="8" type="ORF">GCM10023224_17160</name>
</gene>
<dbReference type="InterPro" id="IPR003593">
    <property type="entry name" value="AAA+_ATPase"/>
</dbReference>
<evidence type="ECO:0000256" key="4">
    <source>
        <dbReference type="ARBA" id="ARBA00023163"/>
    </source>
</evidence>
<dbReference type="PANTHER" id="PTHR35807:SF1">
    <property type="entry name" value="TRANSCRIPTIONAL REGULATOR REDD"/>
    <property type="match status" value="1"/>
</dbReference>
<dbReference type="InterPro" id="IPR001867">
    <property type="entry name" value="OmpR/PhoB-type_DNA-bd"/>
</dbReference>
<comment type="caution">
    <text evidence="8">The sequence shown here is derived from an EMBL/GenBank/DDBJ whole genome shotgun (WGS) entry which is preliminary data.</text>
</comment>
<sequence>MTSDSDDPAAVRFAVLGPLEAVGPNGASVLKGPRQRALLARLLVAGGRVVPVDRLVEDLWPEQAPDGAVAAIRTFVADLRRALEPARPPRSPARLLATAAPGYVLRAAPGAVDADRFEAGAARGRALLADARPGPALEELERALQLWRGPAYAEFADYPWARGAAERLEELRLAAVEDRAEALIGSGRAAEAVPDLRAHVGARPLREDAWHHLALALYRSGRQGEALAALRRARRTLAEELGVEPGERLRTLEADILAQAPRLSPRPPEQGPPAPAAPAPPRPPAHPLLGRSGETGELERAAERAQQGGTVTALIAGGAGAGKTALARDLAARLSARGWTVAWGECPEHEGAPPAWTWERIAAALAAASSSAAAGVSAPAGADTPADPAAARFQALRRAVALVEAAAAGAPVLLVADDLHRAGEETLELLAGVAAHPGTPPVLVVGTYRSDEITPALTRALARLAPREPLRLYLEGLSRSDTGRIVAETARRGADEAAVAAIHRRSGGNPFYVRELARLYADQGARALDTVPPGVGDLIRHRLAGLDPAARRLVGRASVIGRDVDPGVLAAVAAEEGGDGDGMLDALDAALQSGFLTEPEPRRLRFSHVLVRDAVYTGLSGPRRAHWHGAAARALERLRPGEAASLAHHFARADTPGSDERAAVYARAAARGAEDRFAPHEAARLWREAAEACERSGAPVRVHLEAVMGMVRALAVTGRLEEARAHRGRAVEAAAGLDDPELLGRVVTAFDVPALWPRNDDEGLSARVAGAAQQALAALEAAAPDGGDEELRCRLLITLALELRGDPGERGPGAARRAEALARRGGDPALLCAALNAGFMQSFHTAGGARRRAGIGAELVEVASGAGLVAYEVLGRLVQMQARSALADFAAADAHADAAGELGERYEIGGVAVFTGLYAALRAAAAGRFTEAEHAYRAAAGPLAGSGMPGMARGAVPLALLCLRLQPGGPDPADWADLAGAEWGPYAPWALPLVGMGAAASHAPPPAPVGLLNEALTCLDARVARAVGDQGRMRRAYERLLPAADELAGAGSGLVALGPVAHHLGDLARALGWGPQAEDHYRRARTVAEHAGAPHWASAAERELRAQA</sequence>
<keyword evidence="2" id="KW-0805">Transcription regulation</keyword>
<dbReference type="RefSeq" id="WP_345556155.1">
    <property type="nucleotide sequence ID" value="NZ_BAABIK010000007.1"/>
</dbReference>
<keyword evidence="3 5" id="KW-0238">DNA-binding</keyword>
<feature type="DNA-binding region" description="OmpR/PhoB-type" evidence="5">
    <location>
        <begin position="1"/>
        <end position="107"/>
    </location>
</feature>
<dbReference type="SMART" id="SM01043">
    <property type="entry name" value="BTAD"/>
    <property type="match status" value="1"/>
</dbReference>
<dbReference type="Gene3D" id="1.10.10.10">
    <property type="entry name" value="Winged helix-like DNA-binding domain superfamily/Winged helix DNA-binding domain"/>
    <property type="match status" value="1"/>
</dbReference>
<protein>
    <recommendedName>
        <fullName evidence="7">OmpR/PhoB-type domain-containing protein</fullName>
    </recommendedName>
</protein>
<feature type="compositionally biased region" description="Pro residues" evidence="6">
    <location>
        <begin position="264"/>
        <end position="286"/>
    </location>
</feature>
<dbReference type="InterPro" id="IPR041664">
    <property type="entry name" value="AAA_16"/>
</dbReference>
<evidence type="ECO:0000256" key="6">
    <source>
        <dbReference type="SAM" id="MobiDB-lite"/>
    </source>
</evidence>
<dbReference type="InterPro" id="IPR016032">
    <property type="entry name" value="Sig_transdc_resp-reg_C-effctor"/>
</dbReference>
<dbReference type="Pfam" id="PF03704">
    <property type="entry name" value="BTAD"/>
    <property type="match status" value="1"/>
</dbReference>